<evidence type="ECO:0000313" key="5">
    <source>
        <dbReference type="WBParaSite" id="GPUH_0002424101-mRNA-1"/>
    </source>
</evidence>
<evidence type="ECO:0000256" key="2">
    <source>
        <dbReference type="SAM" id="SignalP"/>
    </source>
</evidence>
<dbReference type="OrthoDB" id="73653at2759"/>
<feature type="chain" id="PRO_5043139272" evidence="2">
    <location>
        <begin position="23"/>
        <end position="151"/>
    </location>
</feature>
<dbReference type="Pfam" id="PF03530">
    <property type="entry name" value="SK_channel"/>
    <property type="match status" value="1"/>
</dbReference>
<evidence type="ECO:0000313" key="3">
    <source>
        <dbReference type="EMBL" id="VDN42546.1"/>
    </source>
</evidence>
<dbReference type="WBParaSite" id="GPUH_0002424101-mRNA-1">
    <property type="protein sequence ID" value="GPUH_0002424101-mRNA-1"/>
    <property type="gene ID" value="GPUH_0002424101"/>
</dbReference>
<dbReference type="GO" id="GO:0016020">
    <property type="term" value="C:membrane"/>
    <property type="evidence" value="ECO:0007669"/>
    <property type="project" value="InterPro"/>
</dbReference>
<evidence type="ECO:0000256" key="1">
    <source>
        <dbReference type="SAM" id="Phobius"/>
    </source>
</evidence>
<dbReference type="GO" id="GO:0016286">
    <property type="term" value="F:small conductance calcium-activated potassium channel activity"/>
    <property type="evidence" value="ECO:0007669"/>
    <property type="project" value="InterPro"/>
</dbReference>
<sequence length="151" mass="17429">MQLAIFQLLRPILHCLMVSSLAAPLRLLKKLPAQRFSRRKHFDKALTVPICRTIDVTETGHDDWQLGLTRRRFTKLFLELFICSLCPFPGAGYIKWPLLDASIQMHGSTTIPLPVLLCLPMFLRVYLACRRILLHKRFRRVRSSNECAISA</sequence>
<keyword evidence="1" id="KW-0812">Transmembrane</keyword>
<feature type="transmembrane region" description="Helical" evidence="1">
    <location>
        <begin position="76"/>
        <end position="94"/>
    </location>
</feature>
<proteinExistence type="predicted"/>
<dbReference type="Proteomes" id="UP000271098">
    <property type="component" value="Unassembled WGS sequence"/>
</dbReference>
<accession>A0A183ETC0</accession>
<dbReference type="EMBL" id="UYRT01100435">
    <property type="protein sequence ID" value="VDN42546.1"/>
    <property type="molecule type" value="Genomic_DNA"/>
</dbReference>
<protein>
    <submittedName>
        <fullName evidence="5">Secreted protein</fullName>
    </submittedName>
</protein>
<gene>
    <name evidence="3" type="ORF">GPUH_LOCUS24212</name>
</gene>
<dbReference type="AlphaFoldDB" id="A0A183ETC0"/>
<feature type="transmembrane region" description="Helical" evidence="1">
    <location>
        <begin position="114"/>
        <end position="133"/>
    </location>
</feature>
<dbReference type="InterPro" id="IPR015449">
    <property type="entry name" value="K_chnl_Ca-activ_SK"/>
</dbReference>
<keyword evidence="2" id="KW-0732">Signal</keyword>
<reference evidence="5" key="1">
    <citation type="submission" date="2016-06" db="UniProtKB">
        <authorList>
            <consortium name="WormBaseParasite"/>
        </authorList>
    </citation>
    <scope>IDENTIFICATION</scope>
</reference>
<organism evidence="5">
    <name type="scientific">Gongylonema pulchrum</name>
    <dbReference type="NCBI Taxonomy" id="637853"/>
    <lineage>
        <taxon>Eukaryota</taxon>
        <taxon>Metazoa</taxon>
        <taxon>Ecdysozoa</taxon>
        <taxon>Nematoda</taxon>
        <taxon>Chromadorea</taxon>
        <taxon>Rhabditida</taxon>
        <taxon>Spirurina</taxon>
        <taxon>Spiruromorpha</taxon>
        <taxon>Spiruroidea</taxon>
        <taxon>Gongylonematidae</taxon>
        <taxon>Gongylonema</taxon>
    </lineage>
</organism>
<keyword evidence="1" id="KW-0472">Membrane</keyword>
<evidence type="ECO:0000313" key="4">
    <source>
        <dbReference type="Proteomes" id="UP000271098"/>
    </source>
</evidence>
<reference evidence="3 4" key="2">
    <citation type="submission" date="2018-11" db="EMBL/GenBank/DDBJ databases">
        <authorList>
            <consortium name="Pathogen Informatics"/>
        </authorList>
    </citation>
    <scope>NUCLEOTIDE SEQUENCE [LARGE SCALE GENOMIC DNA]</scope>
</reference>
<keyword evidence="4" id="KW-1185">Reference proteome</keyword>
<feature type="signal peptide" evidence="2">
    <location>
        <begin position="1"/>
        <end position="22"/>
    </location>
</feature>
<name>A0A183ETC0_9BILA</name>
<dbReference type="PANTHER" id="PTHR10153">
    <property type="entry name" value="SMALL CONDUCTANCE CALCIUM-ACTIVATED POTASSIUM CHANNEL"/>
    <property type="match status" value="1"/>
</dbReference>
<keyword evidence="1" id="KW-1133">Transmembrane helix</keyword>